<sequence length="103" mass="11605">MSFRTRHLREFCIHPQVDALGPDDVIDLQARLAELLAADTLGEIPIGVKVFPEDPAKVCVEINERWHLLARLMQLQSNGATDDGVGLDQYRIRLDELKPTEEA</sequence>
<accession>A0A5C1YGD4</accession>
<dbReference type="KEGG" id="ail:FLP10_12030"/>
<dbReference type="RefSeq" id="WP_149161082.1">
    <property type="nucleotide sequence ID" value="NZ_CP043505.1"/>
</dbReference>
<dbReference type="OrthoDB" id="9801102at2"/>
<evidence type="ECO:0000313" key="2">
    <source>
        <dbReference type="Proteomes" id="UP000324678"/>
    </source>
</evidence>
<gene>
    <name evidence="1" type="ORF">FLP10_12030</name>
</gene>
<evidence type="ECO:0000313" key="1">
    <source>
        <dbReference type="EMBL" id="QEO15063.1"/>
    </source>
</evidence>
<reference evidence="1 2" key="1">
    <citation type="submission" date="2019-09" db="EMBL/GenBank/DDBJ databases">
        <title>Genome sequencing of strain KACC 19306.</title>
        <authorList>
            <person name="Heo J."/>
            <person name="Kim S.-J."/>
            <person name="Kim J.-S."/>
            <person name="Hong S.-B."/>
            <person name="Kwon S.-W."/>
        </authorList>
    </citation>
    <scope>NUCLEOTIDE SEQUENCE [LARGE SCALE GENOMIC DNA]</scope>
    <source>
        <strain evidence="1 2">KACC 19306</strain>
    </source>
</reference>
<dbReference type="AlphaFoldDB" id="A0A5C1YGD4"/>
<proteinExistence type="predicted"/>
<keyword evidence="2" id="KW-1185">Reference proteome</keyword>
<organism evidence="1 2">
    <name type="scientific">Agromyces intestinalis</name>
    <dbReference type="NCBI Taxonomy" id="2592652"/>
    <lineage>
        <taxon>Bacteria</taxon>
        <taxon>Bacillati</taxon>
        <taxon>Actinomycetota</taxon>
        <taxon>Actinomycetes</taxon>
        <taxon>Micrococcales</taxon>
        <taxon>Microbacteriaceae</taxon>
        <taxon>Agromyces</taxon>
    </lineage>
</organism>
<dbReference type="Proteomes" id="UP000324678">
    <property type="component" value="Chromosome"/>
</dbReference>
<protein>
    <submittedName>
        <fullName evidence="1">Uncharacterized protein</fullName>
    </submittedName>
</protein>
<dbReference type="EMBL" id="CP043505">
    <property type="protein sequence ID" value="QEO15063.1"/>
    <property type="molecule type" value="Genomic_DNA"/>
</dbReference>
<name>A0A5C1YGD4_9MICO</name>